<dbReference type="NCBIfam" id="TIGR00254">
    <property type="entry name" value="GGDEF"/>
    <property type="match status" value="1"/>
</dbReference>
<dbReference type="CDD" id="cd01949">
    <property type="entry name" value="GGDEF"/>
    <property type="match status" value="1"/>
</dbReference>
<dbReference type="Gene3D" id="3.30.70.270">
    <property type="match status" value="1"/>
</dbReference>
<dbReference type="GO" id="GO:0071111">
    <property type="term" value="F:cyclic-guanylate-specific phosphodiesterase activity"/>
    <property type="evidence" value="ECO:0007669"/>
    <property type="project" value="InterPro"/>
</dbReference>
<comment type="caution">
    <text evidence="2">The sequence shown here is derived from an EMBL/GenBank/DDBJ whole genome shotgun (WGS) entry which is preliminary data.</text>
</comment>
<name>A0A919P3B4_9CELL</name>
<accession>A0A919P3B4</accession>
<gene>
    <name evidence="2" type="ORF">Cch01nite_22040</name>
</gene>
<dbReference type="InterPro" id="IPR000160">
    <property type="entry name" value="GGDEF_dom"/>
</dbReference>
<dbReference type="EMBL" id="BONK01000007">
    <property type="protein sequence ID" value="GIG21480.1"/>
    <property type="molecule type" value="Genomic_DNA"/>
</dbReference>
<dbReference type="PANTHER" id="PTHR33121">
    <property type="entry name" value="CYCLIC DI-GMP PHOSPHODIESTERASE PDEF"/>
    <property type="match status" value="1"/>
</dbReference>
<dbReference type="InterPro" id="IPR050706">
    <property type="entry name" value="Cyclic-di-GMP_PDE-like"/>
</dbReference>
<dbReference type="Proteomes" id="UP000632740">
    <property type="component" value="Unassembled WGS sequence"/>
</dbReference>
<dbReference type="RefSeq" id="WP_203753463.1">
    <property type="nucleotide sequence ID" value="NZ_BONK01000007.1"/>
</dbReference>
<sequence>MSQDLTHLTQRLSQAVGDYRVSAAAVVADLAHEVDVVDADLPVSRLELVFRSPHVASVAVRDPADESRIGLITRPRYTAAMTGRLGFGRAILARKETGELADWAPMVVAPTAAVSEVAVRAMERHDERRYDDVLVGGDTWQVASTADLVRSLSTLLAVRSLHDPLTGLMHRSMLMHSLGRRCAAAAGTRARTVVVLLDLRGFAHVNASHGQAFGDVVLTAVGARLRAATPQGCDPGRTGGDEFAVVATMPGAADDAHATALADGLRQDLVAALAEPAGGIDPAAWPPVHSAVTVSAEGGGDPEGLVRDVQSVLRTAKAQARQRFAERWLEGSPSPGVPDPRGFVGIVDL</sequence>
<organism evidence="2 3">
    <name type="scientific">Cellulomonas chitinilytica</name>
    <dbReference type="NCBI Taxonomy" id="398759"/>
    <lineage>
        <taxon>Bacteria</taxon>
        <taxon>Bacillati</taxon>
        <taxon>Actinomycetota</taxon>
        <taxon>Actinomycetes</taxon>
        <taxon>Micrococcales</taxon>
        <taxon>Cellulomonadaceae</taxon>
        <taxon>Cellulomonas</taxon>
    </lineage>
</organism>
<dbReference type="PROSITE" id="PS50887">
    <property type="entry name" value="GGDEF"/>
    <property type="match status" value="1"/>
</dbReference>
<keyword evidence="3" id="KW-1185">Reference proteome</keyword>
<dbReference type="AlphaFoldDB" id="A0A919P3B4"/>
<evidence type="ECO:0000313" key="2">
    <source>
        <dbReference type="EMBL" id="GIG21480.1"/>
    </source>
</evidence>
<evidence type="ECO:0000259" key="1">
    <source>
        <dbReference type="PROSITE" id="PS50887"/>
    </source>
</evidence>
<dbReference type="PANTHER" id="PTHR33121:SF70">
    <property type="entry name" value="SIGNALING PROTEIN YKOW"/>
    <property type="match status" value="1"/>
</dbReference>
<proteinExistence type="predicted"/>
<protein>
    <recommendedName>
        <fullName evidence="1">GGDEF domain-containing protein</fullName>
    </recommendedName>
</protein>
<feature type="domain" description="GGDEF" evidence="1">
    <location>
        <begin position="190"/>
        <end position="329"/>
    </location>
</feature>
<dbReference type="SMART" id="SM00267">
    <property type="entry name" value="GGDEF"/>
    <property type="match status" value="1"/>
</dbReference>
<evidence type="ECO:0000313" key="3">
    <source>
        <dbReference type="Proteomes" id="UP000632740"/>
    </source>
</evidence>
<dbReference type="SUPFAM" id="SSF55073">
    <property type="entry name" value="Nucleotide cyclase"/>
    <property type="match status" value="1"/>
</dbReference>
<reference evidence="2" key="1">
    <citation type="submission" date="2021-01" db="EMBL/GenBank/DDBJ databases">
        <title>Whole genome shotgun sequence of Cellulomonas chitinilytica NBRC 110799.</title>
        <authorList>
            <person name="Komaki H."/>
            <person name="Tamura T."/>
        </authorList>
    </citation>
    <scope>NUCLEOTIDE SEQUENCE</scope>
    <source>
        <strain evidence="2">NBRC 110799</strain>
    </source>
</reference>
<dbReference type="InterPro" id="IPR029787">
    <property type="entry name" value="Nucleotide_cyclase"/>
</dbReference>
<dbReference type="InterPro" id="IPR043128">
    <property type="entry name" value="Rev_trsase/Diguanyl_cyclase"/>
</dbReference>
<dbReference type="Pfam" id="PF00990">
    <property type="entry name" value="GGDEF"/>
    <property type="match status" value="1"/>
</dbReference>